<evidence type="ECO:0000313" key="2">
    <source>
        <dbReference type="EMBL" id="GLK73728.1"/>
    </source>
</evidence>
<reference evidence="2" key="2">
    <citation type="submission" date="2023-01" db="EMBL/GenBank/DDBJ databases">
        <authorList>
            <person name="Sun Q."/>
            <person name="Evtushenko L."/>
        </authorList>
    </citation>
    <scope>NUCLEOTIDE SEQUENCE</scope>
    <source>
        <strain evidence="2">VKM B-2484</strain>
    </source>
</reference>
<protein>
    <submittedName>
        <fullName evidence="2">Uncharacterized protein</fullName>
    </submittedName>
</protein>
<keyword evidence="1" id="KW-0472">Membrane</keyword>
<reference evidence="2" key="1">
    <citation type="journal article" date="2014" name="Int. J. Syst. Evol. Microbiol.">
        <title>Complete genome sequence of Corynebacterium casei LMG S-19264T (=DSM 44701T), isolated from a smear-ripened cheese.</title>
        <authorList>
            <consortium name="US DOE Joint Genome Institute (JGI-PGF)"/>
            <person name="Walter F."/>
            <person name="Albersmeier A."/>
            <person name="Kalinowski J."/>
            <person name="Ruckert C."/>
        </authorList>
    </citation>
    <scope>NUCLEOTIDE SEQUENCE</scope>
    <source>
        <strain evidence="2">VKM B-2484</strain>
    </source>
</reference>
<comment type="caution">
    <text evidence="2">The sequence shown here is derived from an EMBL/GenBank/DDBJ whole genome shotgun (WGS) entry which is preliminary data.</text>
</comment>
<feature type="transmembrane region" description="Helical" evidence="1">
    <location>
        <begin position="81"/>
        <end position="106"/>
    </location>
</feature>
<feature type="transmembrane region" description="Helical" evidence="1">
    <location>
        <begin position="37"/>
        <end position="60"/>
    </location>
</feature>
<gene>
    <name evidence="2" type="ORF">GCM10017643_38460</name>
</gene>
<keyword evidence="1" id="KW-0812">Transmembrane</keyword>
<dbReference type="EMBL" id="BSFJ01000033">
    <property type="protein sequence ID" value="GLK73728.1"/>
    <property type="molecule type" value="Genomic_DNA"/>
</dbReference>
<dbReference type="AlphaFoldDB" id="A0A9W6JCG0"/>
<dbReference type="RefSeq" id="WP_213375976.1">
    <property type="nucleotide sequence ID" value="NZ_BSFJ01000033.1"/>
</dbReference>
<keyword evidence="1" id="KW-1133">Transmembrane helix</keyword>
<sequence length="107" mass="11226">MQAFLRAAGVRRGARVFAASVAVFTGIQIAGYGTESAALDLACALILVGMAGVFHFQFMDGIARLDKQSRLTAVDQGQGKVAVAITGTCAFLFSALSMVMLVRLLAR</sequence>
<proteinExistence type="predicted"/>
<accession>A0A9W6JCG0</accession>
<evidence type="ECO:0000313" key="3">
    <source>
        <dbReference type="Proteomes" id="UP001143370"/>
    </source>
</evidence>
<dbReference type="Proteomes" id="UP001143370">
    <property type="component" value="Unassembled WGS sequence"/>
</dbReference>
<name>A0A9W6JCG0_9HYPH</name>
<evidence type="ECO:0000256" key="1">
    <source>
        <dbReference type="SAM" id="Phobius"/>
    </source>
</evidence>
<feature type="transmembrane region" description="Helical" evidence="1">
    <location>
        <begin position="12"/>
        <end position="31"/>
    </location>
</feature>
<organism evidence="2 3">
    <name type="scientific">Ancylobacter dichloromethanicus</name>
    <dbReference type="NCBI Taxonomy" id="518825"/>
    <lineage>
        <taxon>Bacteria</taxon>
        <taxon>Pseudomonadati</taxon>
        <taxon>Pseudomonadota</taxon>
        <taxon>Alphaproteobacteria</taxon>
        <taxon>Hyphomicrobiales</taxon>
        <taxon>Xanthobacteraceae</taxon>
        <taxon>Ancylobacter</taxon>
    </lineage>
</organism>
<keyword evidence="3" id="KW-1185">Reference proteome</keyword>